<keyword evidence="2" id="KW-1185">Reference proteome</keyword>
<name>A0A2T0W878_9LACT</name>
<dbReference type="EMBL" id="PVTO01000008">
    <property type="protein sequence ID" value="PRY82879.1"/>
    <property type="molecule type" value="Genomic_DNA"/>
</dbReference>
<sequence>MSNKQTTIQILDRTFTGEEKLDGILLALAEYVIDKSIGNSYDLPMASATSKEVAK</sequence>
<evidence type="ECO:0000313" key="1">
    <source>
        <dbReference type="EMBL" id="PRY82879.1"/>
    </source>
</evidence>
<dbReference type="Proteomes" id="UP000238205">
    <property type="component" value="Unassembled WGS sequence"/>
</dbReference>
<evidence type="ECO:0000313" key="2">
    <source>
        <dbReference type="Proteomes" id="UP000238205"/>
    </source>
</evidence>
<gene>
    <name evidence="1" type="ORF">CLV38_10889</name>
</gene>
<dbReference type="AlphaFoldDB" id="A0A2T0W878"/>
<dbReference type="RefSeq" id="WP_170068824.1">
    <property type="nucleotide sequence ID" value="NZ_PVTO01000008.1"/>
</dbReference>
<accession>A0A2T0W878</accession>
<proteinExistence type="predicted"/>
<comment type="caution">
    <text evidence="1">The sequence shown here is derived from an EMBL/GenBank/DDBJ whole genome shotgun (WGS) entry which is preliminary data.</text>
</comment>
<protein>
    <submittedName>
        <fullName evidence="1">Uncharacterized protein</fullName>
    </submittedName>
</protein>
<organism evidence="1 2">
    <name type="scientific">Alkalibacterium olivapovliticus</name>
    <dbReference type="NCBI Taxonomy" id="99907"/>
    <lineage>
        <taxon>Bacteria</taxon>
        <taxon>Bacillati</taxon>
        <taxon>Bacillota</taxon>
        <taxon>Bacilli</taxon>
        <taxon>Lactobacillales</taxon>
        <taxon>Carnobacteriaceae</taxon>
        <taxon>Alkalibacterium</taxon>
    </lineage>
</organism>
<reference evidence="1 2" key="1">
    <citation type="submission" date="2018-03" db="EMBL/GenBank/DDBJ databases">
        <title>Genomic Encyclopedia of Archaeal and Bacterial Type Strains, Phase II (KMG-II): from individual species to whole genera.</title>
        <authorList>
            <person name="Goeker M."/>
        </authorList>
    </citation>
    <scope>NUCLEOTIDE SEQUENCE [LARGE SCALE GENOMIC DNA]</scope>
    <source>
        <strain evidence="1 2">DSM 13175</strain>
    </source>
</reference>